<reference evidence="23" key="2">
    <citation type="submission" date="2020-12" db="UniProtKB">
        <authorList>
            <consortium name="WormBaseParasite"/>
        </authorList>
    </citation>
    <scope>IDENTIFICATION</scope>
</reference>
<keyword evidence="8" id="KW-0752">Steroid biosynthesis</keyword>
<feature type="transmembrane region" description="Helical" evidence="20">
    <location>
        <begin position="93"/>
        <end position="116"/>
    </location>
</feature>
<protein>
    <recommendedName>
        <fullName evidence="16">7-dehydrocholesterol reductase</fullName>
        <ecNumber evidence="16">1.3.1.21</ecNumber>
    </recommendedName>
    <alternativeName>
        <fullName evidence="17">Sterol Delta(7)-reductase</fullName>
    </alternativeName>
</protein>
<keyword evidence="5 20" id="KW-0812">Transmembrane</keyword>
<feature type="transmembrane region" description="Helical" evidence="20">
    <location>
        <begin position="317"/>
        <end position="337"/>
    </location>
</feature>
<dbReference type="CTD" id="36381222"/>
<comment type="catalytic activity">
    <reaction evidence="19">
        <text>7-dehydrodesmosterol + NADPH + H(+) = desmosterol + NADP(+)</text>
        <dbReference type="Rhea" id="RHEA:46740"/>
        <dbReference type="ChEBI" id="CHEBI:15378"/>
        <dbReference type="ChEBI" id="CHEBI:17737"/>
        <dbReference type="ChEBI" id="CHEBI:27910"/>
        <dbReference type="ChEBI" id="CHEBI:57783"/>
        <dbReference type="ChEBI" id="CHEBI:58349"/>
    </reaction>
    <physiologicalReaction direction="left-to-right" evidence="19">
        <dbReference type="Rhea" id="RHEA:46741"/>
    </physiologicalReaction>
</comment>
<keyword evidence="11" id="KW-0756">Sterol biosynthesis</keyword>
<evidence type="ECO:0000256" key="7">
    <source>
        <dbReference type="ARBA" id="ARBA00022857"/>
    </source>
</evidence>
<dbReference type="PANTHER" id="PTHR21257:SF38">
    <property type="entry name" value="7-DEHYDROCHOLESTEROL REDUCTASE"/>
    <property type="match status" value="1"/>
</dbReference>
<gene>
    <name evidence="21 23 24" type="ORF">SRAE_2000350700</name>
</gene>
<keyword evidence="3" id="KW-0444">Lipid biosynthesis</keyword>
<evidence type="ECO:0000256" key="6">
    <source>
        <dbReference type="ARBA" id="ARBA00022778"/>
    </source>
</evidence>
<dbReference type="AlphaFoldDB" id="A0A090LGF1"/>
<dbReference type="STRING" id="34506.A0A090LGF1"/>
<sequence>MIHRAPLSRKASSSSLSSLYSARRSSAVSCSDLIRLQDSFKRKRSFSNNLLTLLLLCSCPLLFLYHYIVQYFLGSIKEALKVLLFTDYFIETQITVVAVLFPLILVCFHIVLQSILPTEYHTILNYDGTYQKQRLNSFTCSCFFTLFYILGSGLRLYEGDIVFVNWIPISFFNSLIILFILLITIGRNHIKHQENTSLLSDLFFGINLSPKFLDIDVKKFVTHQLATSLWLVYIISAVLYAKKNQKQLNDTFICVSLLQIIYIFKFLWNEHLFYANLDAQNDRMGFYRTWGVIVFIPTIYTTPVTIAANLTKSMNPFFYNFTIFAMGLFAITMTYYIDTQKYQFRYSRGRYKIMGKDPFFIVAKSRKDNGDIQTSLLLGSGFWGITRKINYSFEWLTVISWILLLGKATPLLGLFPVLFITIFLIGRALRDEQRCLQKYGNYWVQYCHRVPFVFIPGVY</sequence>
<dbReference type="PANTHER" id="PTHR21257">
    <property type="entry name" value="DELTA(14)-STEROL REDUCTASE"/>
    <property type="match status" value="1"/>
</dbReference>
<keyword evidence="7" id="KW-0521">NADP</keyword>
<accession>A0A090LGF1</accession>
<feature type="transmembrane region" description="Helical" evidence="20">
    <location>
        <begin position="163"/>
        <end position="185"/>
    </location>
</feature>
<evidence type="ECO:0000256" key="17">
    <source>
        <dbReference type="ARBA" id="ARBA00042688"/>
    </source>
</evidence>
<feature type="transmembrane region" description="Helical" evidence="20">
    <location>
        <begin position="137"/>
        <end position="157"/>
    </location>
</feature>
<comment type="subcellular location">
    <subcellularLocation>
        <location evidence="1">Membrane</location>
        <topology evidence="1">Multi-pass membrane protein</topology>
    </subcellularLocation>
</comment>
<evidence type="ECO:0000313" key="22">
    <source>
        <dbReference type="Proteomes" id="UP000035682"/>
    </source>
</evidence>
<keyword evidence="10" id="KW-0560">Oxidoreductase</keyword>
<evidence type="ECO:0000256" key="13">
    <source>
        <dbReference type="ARBA" id="ARBA00023136"/>
    </source>
</evidence>
<dbReference type="EMBL" id="LN609529">
    <property type="protein sequence ID" value="CEF68852.1"/>
    <property type="molecule type" value="Genomic_DNA"/>
</dbReference>
<evidence type="ECO:0000256" key="1">
    <source>
        <dbReference type="ARBA" id="ARBA00004141"/>
    </source>
</evidence>
<keyword evidence="9 20" id="KW-1133">Transmembrane helix</keyword>
<dbReference type="Proteomes" id="UP000035682">
    <property type="component" value="Unplaced"/>
</dbReference>
<evidence type="ECO:0000256" key="16">
    <source>
        <dbReference type="ARBA" id="ARBA00038851"/>
    </source>
</evidence>
<keyword evidence="6" id="KW-0152">Cholesterol biosynthesis</keyword>
<dbReference type="Pfam" id="PF01222">
    <property type="entry name" value="ERG4_ERG24"/>
    <property type="match status" value="1"/>
</dbReference>
<evidence type="ECO:0000256" key="18">
    <source>
        <dbReference type="ARBA" id="ARBA00047795"/>
    </source>
</evidence>
<comment type="catalytic activity">
    <reaction evidence="18">
        <text>cholesterol + NADP(+) = 7-dehydrocholesterol + NADPH + H(+)</text>
        <dbReference type="Rhea" id="RHEA:23984"/>
        <dbReference type="ChEBI" id="CHEBI:15378"/>
        <dbReference type="ChEBI" id="CHEBI:16113"/>
        <dbReference type="ChEBI" id="CHEBI:17759"/>
        <dbReference type="ChEBI" id="CHEBI:57783"/>
        <dbReference type="ChEBI" id="CHEBI:58349"/>
        <dbReference type="EC" id="1.3.1.21"/>
    </reaction>
    <physiologicalReaction direction="right-to-left" evidence="18">
        <dbReference type="Rhea" id="RHEA:23986"/>
    </physiologicalReaction>
</comment>
<name>A0A090LGF1_STRRB</name>
<dbReference type="GeneID" id="36381222"/>
<feature type="transmembrane region" description="Helical" evidence="20">
    <location>
        <begin position="288"/>
        <end position="310"/>
    </location>
</feature>
<evidence type="ECO:0000256" key="10">
    <source>
        <dbReference type="ARBA" id="ARBA00023002"/>
    </source>
</evidence>
<evidence type="ECO:0000256" key="11">
    <source>
        <dbReference type="ARBA" id="ARBA00023011"/>
    </source>
</evidence>
<dbReference type="GO" id="GO:0016132">
    <property type="term" value="P:brassinosteroid biosynthetic process"/>
    <property type="evidence" value="ECO:0007669"/>
    <property type="project" value="TreeGrafter"/>
</dbReference>
<keyword evidence="22" id="KW-1185">Reference proteome</keyword>
<evidence type="ECO:0000256" key="9">
    <source>
        <dbReference type="ARBA" id="ARBA00022989"/>
    </source>
</evidence>
<dbReference type="InterPro" id="IPR001171">
    <property type="entry name" value="ERG24_DHCR-like"/>
</dbReference>
<reference evidence="21 22" key="1">
    <citation type="submission" date="2014-09" db="EMBL/GenBank/DDBJ databases">
        <authorList>
            <person name="Martin A.A."/>
        </authorList>
    </citation>
    <scope>NUCLEOTIDE SEQUENCE</scope>
    <source>
        <strain evidence="22">ED321</strain>
        <strain evidence="21">ED321 Heterogonic</strain>
    </source>
</reference>
<keyword evidence="4" id="KW-0153">Cholesterol metabolism</keyword>
<dbReference type="GO" id="GO:0047598">
    <property type="term" value="F:7-dehydrocholesterol reductase activity"/>
    <property type="evidence" value="ECO:0007669"/>
    <property type="project" value="UniProtKB-EC"/>
</dbReference>
<evidence type="ECO:0000313" key="24">
    <source>
        <dbReference type="WormBase" id="SRAE_2000350700"/>
    </source>
</evidence>
<evidence type="ECO:0000256" key="5">
    <source>
        <dbReference type="ARBA" id="ARBA00022692"/>
    </source>
</evidence>
<evidence type="ECO:0000256" key="20">
    <source>
        <dbReference type="SAM" id="Phobius"/>
    </source>
</evidence>
<dbReference type="Gene3D" id="1.20.120.1630">
    <property type="match status" value="1"/>
</dbReference>
<evidence type="ECO:0000256" key="8">
    <source>
        <dbReference type="ARBA" id="ARBA00022955"/>
    </source>
</evidence>
<organism evidence="21">
    <name type="scientific">Strongyloides ratti</name>
    <name type="common">Parasitic roundworm</name>
    <dbReference type="NCBI Taxonomy" id="34506"/>
    <lineage>
        <taxon>Eukaryota</taxon>
        <taxon>Metazoa</taxon>
        <taxon>Ecdysozoa</taxon>
        <taxon>Nematoda</taxon>
        <taxon>Chromadorea</taxon>
        <taxon>Rhabditida</taxon>
        <taxon>Tylenchina</taxon>
        <taxon>Panagrolaimomorpha</taxon>
        <taxon>Strongyloidoidea</taxon>
        <taxon>Strongyloididae</taxon>
        <taxon>Strongyloides</taxon>
    </lineage>
</organism>
<dbReference type="EC" id="1.3.1.21" evidence="16"/>
<keyword evidence="14" id="KW-1207">Sterol metabolism</keyword>
<evidence type="ECO:0000256" key="2">
    <source>
        <dbReference type="ARBA" id="ARBA00005402"/>
    </source>
</evidence>
<keyword evidence="13 20" id="KW-0472">Membrane</keyword>
<dbReference type="GO" id="GO:0005789">
    <property type="term" value="C:endoplasmic reticulum membrane"/>
    <property type="evidence" value="ECO:0007669"/>
    <property type="project" value="TreeGrafter"/>
</dbReference>
<dbReference type="OrthoDB" id="5326588at2759"/>
<evidence type="ECO:0000256" key="12">
    <source>
        <dbReference type="ARBA" id="ARBA00023098"/>
    </source>
</evidence>
<dbReference type="RefSeq" id="XP_024508052.1">
    <property type="nucleotide sequence ID" value="XM_024654708.1"/>
</dbReference>
<evidence type="ECO:0000256" key="15">
    <source>
        <dbReference type="ARBA" id="ARBA00023221"/>
    </source>
</evidence>
<feature type="transmembrane region" description="Helical" evidence="20">
    <location>
        <begin position="50"/>
        <end position="73"/>
    </location>
</feature>
<feature type="transmembrane region" description="Helical" evidence="20">
    <location>
        <begin position="248"/>
        <end position="268"/>
    </location>
</feature>
<keyword evidence="12" id="KW-0443">Lipid metabolism</keyword>
<evidence type="ECO:0000313" key="23">
    <source>
        <dbReference type="WBParaSite" id="SRAE_2000350700.1"/>
    </source>
</evidence>
<evidence type="ECO:0000313" key="21">
    <source>
        <dbReference type="EMBL" id="CEF68852.1"/>
    </source>
</evidence>
<proteinExistence type="inferred from homology"/>
<keyword evidence="15" id="KW-0753">Steroid metabolism</keyword>
<feature type="transmembrane region" description="Helical" evidence="20">
    <location>
        <begin position="398"/>
        <end position="425"/>
    </location>
</feature>
<dbReference type="WormBase" id="SRAE_2000350700">
    <property type="protein sequence ID" value="SRP10766"/>
    <property type="gene ID" value="WBGene00263729"/>
</dbReference>
<evidence type="ECO:0000256" key="14">
    <source>
        <dbReference type="ARBA" id="ARBA00023166"/>
    </source>
</evidence>
<evidence type="ECO:0000256" key="19">
    <source>
        <dbReference type="ARBA" id="ARBA00047826"/>
    </source>
</evidence>
<evidence type="ECO:0000256" key="3">
    <source>
        <dbReference type="ARBA" id="ARBA00022516"/>
    </source>
</evidence>
<dbReference type="WBParaSite" id="SRAE_2000350700.1">
    <property type="protein sequence ID" value="SRAE_2000350700.1"/>
    <property type="gene ID" value="WBGene00263729"/>
</dbReference>
<comment type="similarity">
    <text evidence="2">Belongs to the ERG4/ERG24 family.</text>
</comment>
<evidence type="ECO:0000256" key="4">
    <source>
        <dbReference type="ARBA" id="ARBA00022548"/>
    </source>
</evidence>
<dbReference type="OMA" id="EWCELRP"/>
<dbReference type="GO" id="GO:0006695">
    <property type="term" value="P:cholesterol biosynthetic process"/>
    <property type="evidence" value="ECO:0007669"/>
    <property type="project" value="UniProtKB-KW"/>
</dbReference>